<proteinExistence type="predicted"/>
<evidence type="ECO:0000313" key="2">
    <source>
        <dbReference type="Proteomes" id="UP001501411"/>
    </source>
</evidence>
<evidence type="ECO:0000313" key="1">
    <source>
        <dbReference type="EMBL" id="GAA4796528.1"/>
    </source>
</evidence>
<gene>
    <name evidence="1" type="ORF">GCM10023231_26250</name>
</gene>
<reference evidence="2" key="1">
    <citation type="journal article" date="2019" name="Int. J. Syst. Evol. Microbiol.">
        <title>The Global Catalogue of Microorganisms (GCM) 10K type strain sequencing project: providing services to taxonomists for standard genome sequencing and annotation.</title>
        <authorList>
            <consortium name="The Broad Institute Genomics Platform"/>
            <consortium name="The Broad Institute Genome Sequencing Center for Infectious Disease"/>
            <person name="Wu L."/>
            <person name="Ma J."/>
        </authorList>
    </citation>
    <scope>NUCLEOTIDE SEQUENCE [LARGE SCALE GENOMIC DNA]</scope>
    <source>
        <strain evidence="2">JCM 18200</strain>
    </source>
</reference>
<comment type="caution">
    <text evidence="1">The sequence shown here is derived from an EMBL/GenBank/DDBJ whole genome shotgun (WGS) entry which is preliminary data.</text>
</comment>
<organism evidence="1 2">
    <name type="scientific">Olivibacter ginsenosidimutans</name>
    <dbReference type="NCBI Taxonomy" id="1176537"/>
    <lineage>
        <taxon>Bacteria</taxon>
        <taxon>Pseudomonadati</taxon>
        <taxon>Bacteroidota</taxon>
        <taxon>Sphingobacteriia</taxon>
        <taxon>Sphingobacteriales</taxon>
        <taxon>Sphingobacteriaceae</taxon>
        <taxon>Olivibacter</taxon>
    </lineage>
</organism>
<name>A0ABP9BJJ9_9SPHI</name>
<dbReference type="RefSeq" id="WP_345232251.1">
    <property type="nucleotide sequence ID" value="NZ_BAABIQ010000037.1"/>
</dbReference>
<protein>
    <submittedName>
        <fullName evidence="1">Uncharacterized protein</fullName>
    </submittedName>
</protein>
<dbReference type="Proteomes" id="UP001501411">
    <property type="component" value="Unassembled WGS sequence"/>
</dbReference>
<accession>A0ABP9BJJ9</accession>
<dbReference type="EMBL" id="BAABIQ010000037">
    <property type="protein sequence ID" value="GAA4796528.1"/>
    <property type="molecule type" value="Genomic_DNA"/>
</dbReference>
<keyword evidence="2" id="KW-1185">Reference proteome</keyword>
<sequence length="78" mass="9098">MAKETQHSDEVIKNWVCSHIDQLIQTYGKTNGNEFKAEIQLADDNGIMHDYTVFLEYSEIDGQDTWVVRNIVRPEQLQ</sequence>